<evidence type="ECO:0000256" key="1">
    <source>
        <dbReference type="SAM" id="Phobius"/>
    </source>
</evidence>
<name>A0A1I8IAF0_9PLAT</name>
<feature type="transmembrane region" description="Helical" evidence="1">
    <location>
        <begin position="58"/>
        <end position="82"/>
    </location>
</feature>
<dbReference type="Proteomes" id="UP000095280">
    <property type="component" value="Unplaced"/>
</dbReference>
<feature type="transmembrane region" description="Helical" evidence="1">
    <location>
        <begin position="122"/>
        <end position="144"/>
    </location>
</feature>
<accession>A0A1I8IAF0</accession>
<organism evidence="2 3">
    <name type="scientific">Macrostomum lignano</name>
    <dbReference type="NCBI Taxonomy" id="282301"/>
    <lineage>
        <taxon>Eukaryota</taxon>
        <taxon>Metazoa</taxon>
        <taxon>Spiralia</taxon>
        <taxon>Lophotrochozoa</taxon>
        <taxon>Platyhelminthes</taxon>
        <taxon>Rhabditophora</taxon>
        <taxon>Macrostomorpha</taxon>
        <taxon>Macrostomida</taxon>
        <taxon>Macrostomidae</taxon>
        <taxon>Macrostomum</taxon>
    </lineage>
</organism>
<keyword evidence="2" id="KW-1185">Reference proteome</keyword>
<dbReference type="WBParaSite" id="maker-uti_cns_0011258-snap-gene-0.2-mRNA-1">
    <property type="protein sequence ID" value="maker-uti_cns_0011258-snap-gene-0.2-mRNA-1"/>
    <property type="gene ID" value="maker-uti_cns_0011258-snap-gene-0.2"/>
</dbReference>
<evidence type="ECO:0000313" key="3">
    <source>
        <dbReference type="WBParaSite" id="maker-uti_cns_0011258-snap-gene-0.2-mRNA-1"/>
    </source>
</evidence>
<protein>
    <submittedName>
        <fullName evidence="3">Epithelial membrane protein 2</fullName>
    </submittedName>
</protein>
<keyword evidence="1" id="KW-0472">Membrane</keyword>
<evidence type="ECO:0000313" key="2">
    <source>
        <dbReference type="Proteomes" id="UP000095280"/>
    </source>
</evidence>
<feature type="transmembrane region" description="Helical" evidence="1">
    <location>
        <begin position="12"/>
        <end position="38"/>
    </location>
</feature>
<proteinExistence type="predicted"/>
<reference evidence="3" key="1">
    <citation type="submission" date="2016-11" db="UniProtKB">
        <authorList>
            <consortium name="WormBaseParasite"/>
        </authorList>
    </citation>
    <scope>IDENTIFICATION</scope>
</reference>
<dbReference type="AlphaFoldDB" id="A0A1I8IAF0"/>
<keyword evidence="1" id="KW-1133">Transmembrane helix</keyword>
<sequence length="149" mass="15953">QQVSPSMATISFHQICITVLSLGLACGIIACASSSWQMSWNARGSGLFDLPNNSEGNSVKALTIIGVAFLAFGLLLEILMIVSNTFKLSKAVNLLCLVCCIIAVAGLLIGLIVYAAKFSYGGYSVWLLTASTVFAIEALFFYIIQWRCA</sequence>
<feature type="transmembrane region" description="Helical" evidence="1">
    <location>
        <begin position="94"/>
        <end position="116"/>
    </location>
</feature>
<keyword evidence="1" id="KW-0812">Transmembrane</keyword>